<dbReference type="Pfam" id="PF13426">
    <property type="entry name" value="PAS_9"/>
    <property type="match status" value="1"/>
</dbReference>
<dbReference type="Gene3D" id="3.30.70.270">
    <property type="match status" value="1"/>
</dbReference>
<evidence type="ECO:0000313" key="4">
    <source>
        <dbReference type="EMBL" id="SEJ66440.1"/>
    </source>
</evidence>
<dbReference type="NCBIfam" id="TIGR00254">
    <property type="entry name" value="GGDEF"/>
    <property type="match status" value="1"/>
</dbReference>
<dbReference type="InterPro" id="IPR000014">
    <property type="entry name" value="PAS"/>
</dbReference>
<dbReference type="CDD" id="cd00130">
    <property type="entry name" value="PAS"/>
    <property type="match status" value="1"/>
</dbReference>
<dbReference type="InterPro" id="IPR000700">
    <property type="entry name" value="PAS-assoc_C"/>
</dbReference>
<feature type="domain" description="PAC" evidence="2">
    <location>
        <begin position="75"/>
        <end position="128"/>
    </location>
</feature>
<proteinExistence type="predicted"/>
<dbReference type="InterPro" id="IPR000160">
    <property type="entry name" value="GGDEF_dom"/>
</dbReference>
<dbReference type="Gene3D" id="3.30.450.20">
    <property type="entry name" value="PAS domain"/>
    <property type="match status" value="1"/>
</dbReference>
<dbReference type="InterPro" id="IPR035965">
    <property type="entry name" value="PAS-like_dom_sf"/>
</dbReference>
<dbReference type="OrthoDB" id="9759607at2"/>
<evidence type="ECO:0000259" key="3">
    <source>
        <dbReference type="PROSITE" id="PS50887"/>
    </source>
</evidence>
<dbReference type="STRING" id="856736.SAMN04488058_11364"/>
<dbReference type="EMBL" id="FNZA01000013">
    <property type="protein sequence ID" value="SEJ66440.1"/>
    <property type="molecule type" value="Genomic_DNA"/>
</dbReference>
<name>A0A1H7AX37_9DEIO</name>
<evidence type="ECO:0000313" key="5">
    <source>
        <dbReference type="Proteomes" id="UP000199223"/>
    </source>
</evidence>
<reference evidence="5" key="1">
    <citation type="submission" date="2016-10" db="EMBL/GenBank/DDBJ databases">
        <authorList>
            <person name="Varghese N."/>
            <person name="Submissions S."/>
        </authorList>
    </citation>
    <scope>NUCLEOTIDE SEQUENCE [LARGE SCALE GENOMIC DNA]</scope>
    <source>
        <strain evidence="5">CGMCC 1.10218</strain>
    </source>
</reference>
<evidence type="ECO:0000259" key="2">
    <source>
        <dbReference type="PROSITE" id="PS50113"/>
    </source>
</evidence>
<dbReference type="PROSITE" id="PS50887">
    <property type="entry name" value="GGDEF"/>
    <property type="match status" value="1"/>
</dbReference>
<protein>
    <submittedName>
        <fullName evidence="4">PAS domain S-box-containing protein/diguanylate cyclase (GGDEF) domain-containing protein</fullName>
    </submittedName>
</protein>
<feature type="domain" description="GGDEF" evidence="3">
    <location>
        <begin position="156"/>
        <end position="276"/>
    </location>
</feature>
<dbReference type="RefSeq" id="WP_092265081.1">
    <property type="nucleotide sequence ID" value="NZ_FNZA01000013.1"/>
</dbReference>
<dbReference type="NCBIfam" id="TIGR00229">
    <property type="entry name" value="sensory_box"/>
    <property type="match status" value="1"/>
</dbReference>
<dbReference type="PANTHER" id="PTHR46663">
    <property type="entry name" value="DIGUANYLATE CYCLASE DGCT-RELATED"/>
    <property type="match status" value="1"/>
</dbReference>
<dbReference type="SUPFAM" id="SSF55073">
    <property type="entry name" value="Nucleotide cyclase"/>
    <property type="match status" value="1"/>
</dbReference>
<dbReference type="Pfam" id="PF00990">
    <property type="entry name" value="GGDEF"/>
    <property type="match status" value="1"/>
</dbReference>
<dbReference type="PROSITE" id="PS50112">
    <property type="entry name" value="PAS"/>
    <property type="match status" value="1"/>
</dbReference>
<accession>A0A1H7AX37</accession>
<dbReference type="PANTHER" id="PTHR46663:SF4">
    <property type="entry name" value="DIGUANYLATE CYCLASE DGCT-RELATED"/>
    <property type="match status" value="1"/>
</dbReference>
<dbReference type="CDD" id="cd01949">
    <property type="entry name" value="GGDEF"/>
    <property type="match status" value="1"/>
</dbReference>
<dbReference type="Proteomes" id="UP000199223">
    <property type="component" value="Unassembled WGS sequence"/>
</dbReference>
<dbReference type="SMART" id="SM00086">
    <property type="entry name" value="PAC"/>
    <property type="match status" value="1"/>
</dbReference>
<dbReference type="SMART" id="SM00267">
    <property type="entry name" value="GGDEF"/>
    <property type="match status" value="1"/>
</dbReference>
<organism evidence="4 5">
    <name type="scientific">Deinococcus reticulitermitis</name>
    <dbReference type="NCBI Taxonomy" id="856736"/>
    <lineage>
        <taxon>Bacteria</taxon>
        <taxon>Thermotogati</taxon>
        <taxon>Deinococcota</taxon>
        <taxon>Deinococci</taxon>
        <taxon>Deinococcales</taxon>
        <taxon>Deinococcaceae</taxon>
        <taxon>Deinococcus</taxon>
    </lineage>
</organism>
<evidence type="ECO:0000259" key="1">
    <source>
        <dbReference type="PROSITE" id="PS50112"/>
    </source>
</evidence>
<dbReference type="InterPro" id="IPR052163">
    <property type="entry name" value="DGC-Regulatory_Protein"/>
</dbReference>
<dbReference type="InterPro" id="IPR001610">
    <property type="entry name" value="PAC"/>
</dbReference>
<dbReference type="AlphaFoldDB" id="A0A1H7AX37"/>
<dbReference type="InterPro" id="IPR043128">
    <property type="entry name" value="Rev_trsase/Diguanyl_cyclase"/>
</dbReference>
<dbReference type="SUPFAM" id="SSF55785">
    <property type="entry name" value="PYP-like sensor domain (PAS domain)"/>
    <property type="match status" value="1"/>
</dbReference>
<sequence length="276" mass="30119">MTLPPELVWQVLDTADVGLLVTDAERRIVYVNATFTHETGYTLPEVQGHTCRFLQGPGTDPADIAAMRAALDRGEGFQQVVLNYRKDGSPLYYRLRVRPLALDGAVRYFVGVQEDHSDAHAAQQQLERWAHLDSLTGLGNRRAFDAALAQAVAQGHPFTLALLDLDNFKQVNDQRGHPAGDALLGEMGRCLAGAAPGRAYRLGGDEFAVLLPGQAAQATAQTAQVRRTVEQLDRGRVRASLGTAQFPEEAQDAAGLLRLADQRLYRSKRLKAPAQV</sequence>
<dbReference type="InterPro" id="IPR029787">
    <property type="entry name" value="Nucleotide_cyclase"/>
</dbReference>
<feature type="domain" description="PAS" evidence="1">
    <location>
        <begin position="10"/>
        <end position="50"/>
    </location>
</feature>
<dbReference type="PROSITE" id="PS50113">
    <property type="entry name" value="PAC"/>
    <property type="match status" value="1"/>
</dbReference>
<gene>
    <name evidence="4" type="ORF">SAMN04488058_11364</name>
</gene>
<keyword evidence="5" id="KW-1185">Reference proteome</keyword>